<organism evidence="1 2">
    <name type="scientific">Emiliania huxleyi (strain CCMP1516)</name>
    <dbReference type="NCBI Taxonomy" id="280463"/>
    <lineage>
        <taxon>Eukaryota</taxon>
        <taxon>Haptista</taxon>
        <taxon>Haptophyta</taxon>
        <taxon>Prymnesiophyceae</taxon>
        <taxon>Isochrysidales</taxon>
        <taxon>Noelaerhabdaceae</taxon>
        <taxon>Emiliania</taxon>
    </lineage>
</organism>
<sequence length="200" mass="22328">MVRDVRSAVDLVPLPHRRRPHDCAVGVCSTLGGLNQHSRGWRTLAVFRATPSAGTSRCMRPPSTLACPPWLPSLPSLPCAPTLRTDLVGRPTGGLRRLFETHALLPRLGFFEREPHRVPYDFDELLRAIAPRPALLHTPTRDRDANASEVDALIDRVRWARLVQHAPPTATRMGSAEVKVLVRWLEEEVAGVTPRVRDVR</sequence>
<evidence type="ECO:0000313" key="2">
    <source>
        <dbReference type="Proteomes" id="UP000013827"/>
    </source>
</evidence>
<dbReference type="RefSeq" id="XP_005761729.1">
    <property type="nucleotide sequence ID" value="XM_005761672.1"/>
</dbReference>
<name>A0A0D3IDG5_EMIH1</name>
<evidence type="ECO:0000313" key="1">
    <source>
        <dbReference type="EnsemblProtists" id="EOD09300"/>
    </source>
</evidence>
<dbReference type="AlphaFoldDB" id="A0A0D3IDG5"/>
<reference evidence="1" key="2">
    <citation type="submission" date="2024-10" db="UniProtKB">
        <authorList>
            <consortium name="EnsemblProtists"/>
        </authorList>
    </citation>
    <scope>IDENTIFICATION</scope>
</reference>
<dbReference type="KEGG" id="ehx:EMIHUDRAFT_358568"/>
<dbReference type="Proteomes" id="UP000013827">
    <property type="component" value="Unassembled WGS sequence"/>
</dbReference>
<accession>A0A0D3IDG5</accession>
<reference evidence="2" key="1">
    <citation type="journal article" date="2013" name="Nature">
        <title>Pan genome of the phytoplankton Emiliania underpins its global distribution.</title>
        <authorList>
            <person name="Read B.A."/>
            <person name="Kegel J."/>
            <person name="Klute M.J."/>
            <person name="Kuo A."/>
            <person name="Lefebvre S.C."/>
            <person name="Maumus F."/>
            <person name="Mayer C."/>
            <person name="Miller J."/>
            <person name="Monier A."/>
            <person name="Salamov A."/>
            <person name="Young J."/>
            <person name="Aguilar M."/>
            <person name="Claverie J.M."/>
            <person name="Frickenhaus S."/>
            <person name="Gonzalez K."/>
            <person name="Herman E.K."/>
            <person name="Lin Y.C."/>
            <person name="Napier J."/>
            <person name="Ogata H."/>
            <person name="Sarno A.F."/>
            <person name="Shmutz J."/>
            <person name="Schroeder D."/>
            <person name="de Vargas C."/>
            <person name="Verret F."/>
            <person name="von Dassow P."/>
            <person name="Valentin K."/>
            <person name="Van de Peer Y."/>
            <person name="Wheeler G."/>
            <person name="Dacks J.B."/>
            <person name="Delwiche C.F."/>
            <person name="Dyhrman S.T."/>
            <person name="Glockner G."/>
            <person name="John U."/>
            <person name="Richards T."/>
            <person name="Worden A.Z."/>
            <person name="Zhang X."/>
            <person name="Grigoriev I.V."/>
            <person name="Allen A.E."/>
            <person name="Bidle K."/>
            <person name="Borodovsky M."/>
            <person name="Bowler C."/>
            <person name="Brownlee C."/>
            <person name="Cock J.M."/>
            <person name="Elias M."/>
            <person name="Gladyshev V.N."/>
            <person name="Groth M."/>
            <person name="Guda C."/>
            <person name="Hadaegh A."/>
            <person name="Iglesias-Rodriguez M.D."/>
            <person name="Jenkins J."/>
            <person name="Jones B.M."/>
            <person name="Lawson T."/>
            <person name="Leese F."/>
            <person name="Lindquist E."/>
            <person name="Lobanov A."/>
            <person name="Lomsadze A."/>
            <person name="Malik S.B."/>
            <person name="Marsh M.E."/>
            <person name="Mackinder L."/>
            <person name="Mock T."/>
            <person name="Mueller-Roeber B."/>
            <person name="Pagarete A."/>
            <person name="Parker M."/>
            <person name="Probert I."/>
            <person name="Quesneville H."/>
            <person name="Raines C."/>
            <person name="Rensing S.A."/>
            <person name="Riano-Pachon D.M."/>
            <person name="Richier S."/>
            <person name="Rokitta S."/>
            <person name="Shiraiwa Y."/>
            <person name="Soanes D.M."/>
            <person name="van der Giezen M."/>
            <person name="Wahlund T.M."/>
            <person name="Williams B."/>
            <person name="Wilson W."/>
            <person name="Wolfe G."/>
            <person name="Wurch L.L."/>
        </authorList>
    </citation>
    <scope>NUCLEOTIDE SEQUENCE</scope>
</reference>
<proteinExistence type="predicted"/>
<dbReference type="HOGENOM" id="CLU_1368476_0_0_1"/>
<keyword evidence="2" id="KW-1185">Reference proteome</keyword>
<dbReference type="Gene3D" id="3.40.50.1820">
    <property type="entry name" value="alpha/beta hydrolase"/>
    <property type="match status" value="1"/>
</dbReference>
<dbReference type="InterPro" id="IPR029058">
    <property type="entry name" value="AB_hydrolase_fold"/>
</dbReference>
<protein>
    <submittedName>
        <fullName evidence="1">Uncharacterized protein</fullName>
    </submittedName>
</protein>
<dbReference type="GeneID" id="17255429"/>
<dbReference type="EnsemblProtists" id="EOD09300">
    <property type="protein sequence ID" value="EOD09300"/>
    <property type="gene ID" value="EMIHUDRAFT_358568"/>
</dbReference>
<dbReference type="PaxDb" id="2903-EOD09300"/>